<evidence type="ECO:0000256" key="8">
    <source>
        <dbReference type="ARBA" id="ARBA00022490"/>
    </source>
</evidence>
<comment type="similarity">
    <text evidence="7 15">In the N-terminal section; belongs to the PRA-CH family.</text>
</comment>
<evidence type="ECO:0000256" key="10">
    <source>
        <dbReference type="ARBA" id="ARBA00022741"/>
    </source>
</evidence>
<dbReference type="GO" id="GO:0004635">
    <property type="term" value="F:phosphoribosyl-AMP cyclohydrolase activity"/>
    <property type="evidence" value="ECO:0007669"/>
    <property type="project" value="UniProtKB-EC"/>
</dbReference>
<evidence type="ECO:0000256" key="12">
    <source>
        <dbReference type="ARBA" id="ARBA00022840"/>
    </source>
</evidence>
<organism evidence="17 18">
    <name type="scientific">Mariniradius sediminis</name>
    <dbReference type="NCBI Taxonomy" id="2909237"/>
    <lineage>
        <taxon>Bacteria</taxon>
        <taxon>Pseudomonadati</taxon>
        <taxon>Bacteroidota</taxon>
        <taxon>Cytophagia</taxon>
        <taxon>Cytophagales</taxon>
        <taxon>Cyclobacteriaceae</taxon>
        <taxon>Mariniradius</taxon>
    </lineage>
</organism>
<dbReference type="SUPFAM" id="SSF101386">
    <property type="entry name" value="all-alpha NTP pyrophosphatases"/>
    <property type="match status" value="1"/>
</dbReference>
<keyword evidence="10 15" id="KW-0547">Nucleotide-binding</keyword>
<accession>A0ABS9BW33</accession>
<evidence type="ECO:0000256" key="4">
    <source>
        <dbReference type="ARBA" id="ARBA00005169"/>
    </source>
</evidence>
<keyword evidence="12 15" id="KW-0067">ATP-binding</keyword>
<dbReference type="CDD" id="cd11534">
    <property type="entry name" value="NTP-PPase_HisIE_like"/>
    <property type="match status" value="1"/>
</dbReference>
<dbReference type="GO" id="GO:0004636">
    <property type="term" value="F:phosphoribosyl-ATP diphosphatase activity"/>
    <property type="evidence" value="ECO:0007669"/>
    <property type="project" value="UniProtKB-EC"/>
</dbReference>
<evidence type="ECO:0000256" key="1">
    <source>
        <dbReference type="ARBA" id="ARBA00000024"/>
    </source>
</evidence>
<evidence type="ECO:0000256" key="15">
    <source>
        <dbReference type="HAMAP-Rule" id="MF_01019"/>
    </source>
</evidence>
<comment type="pathway">
    <text evidence="5 15">Amino-acid biosynthesis; L-histidine biosynthesis; L-histidine from 5-phospho-alpha-D-ribose 1-diphosphate: step 2/9.</text>
</comment>
<comment type="catalytic activity">
    <reaction evidence="1 15">
        <text>1-(5-phospho-beta-D-ribosyl)-5'-AMP + H2O = 1-(5-phospho-beta-D-ribosyl)-5-[(5-phospho-beta-D-ribosylamino)methylideneamino]imidazole-4-carboxamide</text>
        <dbReference type="Rhea" id="RHEA:20049"/>
        <dbReference type="ChEBI" id="CHEBI:15377"/>
        <dbReference type="ChEBI" id="CHEBI:58435"/>
        <dbReference type="ChEBI" id="CHEBI:59457"/>
        <dbReference type="EC" id="3.5.4.19"/>
    </reaction>
</comment>
<dbReference type="RefSeq" id="WP_234862268.1">
    <property type="nucleotide sequence ID" value="NZ_JAKEVZ010000011.1"/>
</dbReference>
<dbReference type="NCBIfam" id="NF000768">
    <property type="entry name" value="PRK00051.1"/>
    <property type="match status" value="1"/>
</dbReference>
<sequence length="201" mass="22715">MEKLEIDFEKVNGLVPAIIQDVDTGAVLMLGYMNQEALDQTLETGKVTFYSRTKERLWTKGETSGNFLLLKSIKLDCDNDTLLVQAKPVGPVCHKGDDTCFEQENKSKTHFIDHLRGIIKDRKNNPNQQSYTASLFAKGINKIAQKVGEEAVEIVIEAKDDNKELFLGEAADLLFHYLVLLEAKGYELDEVMDVLINRHQK</sequence>
<protein>
    <recommendedName>
        <fullName evidence="15">Histidine biosynthesis bifunctional protein HisIE</fullName>
    </recommendedName>
    <domain>
        <recommendedName>
            <fullName evidence="15">Phosphoribosyl-AMP cyclohydrolase</fullName>
            <shortName evidence="15">PRA-CH</shortName>
            <ecNumber evidence="15">3.5.4.19</ecNumber>
        </recommendedName>
    </domain>
    <domain>
        <recommendedName>
            <fullName evidence="15">Phosphoribosyl-ATP pyrophosphatase</fullName>
            <shortName evidence="15">PRA-PH</shortName>
            <ecNumber evidence="15">3.6.1.31</ecNumber>
        </recommendedName>
    </domain>
</protein>
<evidence type="ECO:0000256" key="14">
    <source>
        <dbReference type="ARBA" id="ARBA00023268"/>
    </source>
</evidence>
<proteinExistence type="inferred from homology"/>
<dbReference type="EMBL" id="JAKEVZ010000011">
    <property type="protein sequence ID" value="MCF1752274.1"/>
    <property type="molecule type" value="Genomic_DNA"/>
</dbReference>
<dbReference type="EC" id="3.5.4.19" evidence="15"/>
<dbReference type="SUPFAM" id="SSF141734">
    <property type="entry name" value="HisI-like"/>
    <property type="match status" value="1"/>
</dbReference>
<feature type="region of interest" description="Phosphoribosyl-ATP pyrophosphohydrolase" evidence="15">
    <location>
        <begin position="112"/>
        <end position="201"/>
    </location>
</feature>
<evidence type="ECO:0000256" key="11">
    <source>
        <dbReference type="ARBA" id="ARBA00022801"/>
    </source>
</evidence>
<dbReference type="Gene3D" id="1.10.287.1080">
    <property type="entry name" value="MazG-like"/>
    <property type="match status" value="1"/>
</dbReference>
<dbReference type="PANTHER" id="PTHR42945">
    <property type="entry name" value="HISTIDINE BIOSYNTHESIS BIFUNCTIONAL PROTEIN"/>
    <property type="match status" value="1"/>
</dbReference>
<comment type="similarity">
    <text evidence="6 15">In the C-terminal section; belongs to the PRA-PH family.</text>
</comment>
<evidence type="ECO:0000313" key="17">
    <source>
        <dbReference type="EMBL" id="MCF1752274.1"/>
    </source>
</evidence>
<dbReference type="Pfam" id="PF01502">
    <property type="entry name" value="PRA-CH"/>
    <property type="match status" value="1"/>
</dbReference>
<gene>
    <name evidence="15 17" type="primary">hisIE</name>
    <name evidence="15" type="synonym">hisI</name>
    <name evidence="17" type="ORF">L0U89_14520</name>
</gene>
<evidence type="ECO:0000256" key="9">
    <source>
        <dbReference type="ARBA" id="ARBA00022605"/>
    </source>
</evidence>
<feature type="domain" description="Phosphoribosyl-AMP cyclohydrolase" evidence="16">
    <location>
        <begin position="29"/>
        <end position="102"/>
    </location>
</feature>
<name>A0ABS9BW33_9BACT</name>
<evidence type="ECO:0000259" key="16">
    <source>
        <dbReference type="Pfam" id="PF01502"/>
    </source>
</evidence>
<dbReference type="Proteomes" id="UP001201449">
    <property type="component" value="Unassembled WGS sequence"/>
</dbReference>
<keyword evidence="14 15" id="KW-0511">Multifunctional enzyme</keyword>
<keyword evidence="18" id="KW-1185">Reference proteome</keyword>
<evidence type="ECO:0000256" key="5">
    <source>
        <dbReference type="ARBA" id="ARBA00005204"/>
    </source>
</evidence>
<dbReference type="Gene3D" id="3.10.20.810">
    <property type="entry name" value="Phosphoribosyl-AMP cyclohydrolase"/>
    <property type="match status" value="1"/>
</dbReference>
<reference evidence="17 18" key="1">
    <citation type="submission" date="2022-01" db="EMBL/GenBank/DDBJ databases">
        <title>Mariniradius saccharolyticus sp. nov., isolated from sediment of a river.</title>
        <authorList>
            <person name="Liu H."/>
        </authorList>
    </citation>
    <scope>NUCLEOTIDE SEQUENCE [LARGE SCALE GENOMIC DNA]</scope>
    <source>
        <strain evidence="17 18">RY-2</strain>
    </source>
</reference>
<dbReference type="NCBIfam" id="NF002747">
    <property type="entry name" value="PRK02759.1"/>
    <property type="match status" value="1"/>
</dbReference>
<dbReference type="InterPro" id="IPR023019">
    <property type="entry name" value="His_synth_HisIE"/>
</dbReference>
<evidence type="ECO:0000256" key="6">
    <source>
        <dbReference type="ARBA" id="ARBA00007731"/>
    </source>
</evidence>
<dbReference type="PANTHER" id="PTHR42945:SF9">
    <property type="entry name" value="HISTIDINE BIOSYNTHESIS BIFUNCTIONAL PROTEIN HISIE"/>
    <property type="match status" value="1"/>
</dbReference>
<dbReference type="HAMAP" id="MF_01020">
    <property type="entry name" value="HisE"/>
    <property type="match status" value="1"/>
</dbReference>
<comment type="pathway">
    <text evidence="4 15">Amino-acid biosynthesis; L-histidine biosynthesis; L-histidine from 5-phospho-alpha-D-ribose 1-diphosphate: step 3/9.</text>
</comment>
<comment type="subcellular location">
    <subcellularLocation>
        <location evidence="3 15">Cytoplasm</location>
    </subcellularLocation>
</comment>
<dbReference type="EC" id="3.6.1.31" evidence="15"/>
<dbReference type="HAMAP" id="MF_01019">
    <property type="entry name" value="HisIE"/>
    <property type="match status" value="1"/>
</dbReference>
<comment type="caution">
    <text evidence="17">The sequence shown here is derived from an EMBL/GenBank/DDBJ whole genome shotgun (WGS) entry which is preliminary data.</text>
</comment>
<evidence type="ECO:0000256" key="13">
    <source>
        <dbReference type="ARBA" id="ARBA00023102"/>
    </source>
</evidence>
<keyword evidence="13 15" id="KW-0368">Histidine biosynthesis</keyword>
<dbReference type="InterPro" id="IPR002496">
    <property type="entry name" value="PRib_AMP_CycHydrolase_dom"/>
</dbReference>
<dbReference type="InterPro" id="IPR038019">
    <property type="entry name" value="PRib_AMP_CycHydrolase_sf"/>
</dbReference>
<feature type="region of interest" description="Phosphoribosyl-AMP cyclohydrolase" evidence="15">
    <location>
        <begin position="1"/>
        <end position="111"/>
    </location>
</feature>
<evidence type="ECO:0000256" key="3">
    <source>
        <dbReference type="ARBA" id="ARBA00004496"/>
    </source>
</evidence>
<evidence type="ECO:0000313" key="18">
    <source>
        <dbReference type="Proteomes" id="UP001201449"/>
    </source>
</evidence>
<keyword evidence="11 15" id="KW-0378">Hydrolase</keyword>
<dbReference type="Pfam" id="PF01503">
    <property type="entry name" value="PRA-PH"/>
    <property type="match status" value="1"/>
</dbReference>
<keyword evidence="8 15" id="KW-0963">Cytoplasm</keyword>
<dbReference type="NCBIfam" id="TIGR03188">
    <property type="entry name" value="histidine_hisI"/>
    <property type="match status" value="1"/>
</dbReference>
<dbReference type="InterPro" id="IPR008179">
    <property type="entry name" value="HisE"/>
</dbReference>
<comment type="catalytic activity">
    <reaction evidence="2 15">
        <text>1-(5-phospho-beta-D-ribosyl)-ATP + H2O = 1-(5-phospho-beta-D-ribosyl)-5'-AMP + diphosphate + H(+)</text>
        <dbReference type="Rhea" id="RHEA:22828"/>
        <dbReference type="ChEBI" id="CHEBI:15377"/>
        <dbReference type="ChEBI" id="CHEBI:15378"/>
        <dbReference type="ChEBI" id="CHEBI:33019"/>
        <dbReference type="ChEBI" id="CHEBI:59457"/>
        <dbReference type="ChEBI" id="CHEBI:73183"/>
        <dbReference type="EC" id="3.6.1.31"/>
    </reaction>
</comment>
<evidence type="ECO:0000256" key="7">
    <source>
        <dbReference type="ARBA" id="ARBA00008299"/>
    </source>
</evidence>
<dbReference type="InterPro" id="IPR021130">
    <property type="entry name" value="PRib-ATP_PPHydrolase-like"/>
</dbReference>
<keyword evidence="9 15" id="KW-0028">Amino-acid biosynthesis</keyword>
<evidence type="ECO:0000256" key="2">
    <source>
        <dbReference type="ARBA" id="ARBA00001460"/>
    </source>
</evidence>